<proteinExistence type="predicted"/>
<protein>
    <submittedName>
        <fullName evidence="1">Uncharacterized protein</fullName>
    </submittedName>
</protein>
<reference evidence="1 2" key="1">
    <citation type="journal article" date="2018" name="BMC Genomics">
        <title>Comparative genomics of the wheat fungal pathogen Pyrenophora tritici-repentis reveals chromosomal variations and genome plasticity.</title>
        <authorList>
            <person name="Moolhuijzen P."/>
            <person name="See P.T."/>
            <person name="Hane J.K."/>
            <person name="Shi G."/>
            <person name="Liu Z."/>
            <person name="Oliver R.P."/>
            <person name="Moffat C.S."/>
        </authorList>
    </citation>
    <scope>NUCLEOTIDE SEQUENCE [LARGE SCALE GENOMIC DNA]</scope>
    <source>
        <strain evidence="1">M4</strain>
    </source>
</reference>
<name>A0A5M9KZU1_9PLEO</name>
<dbReference type="Proteomes" id="UP000245464">
    <property type="component" value="Chromosome 8"/>
</dbReference>
<sequence length="60" mass="6216">MVRIAALRNVTESVHGLPSALKAVIGAPANVNGETMSTSARGKTYITVYEAKGDVLLATT</sequence>
<evidence type="ECO:0000313" key="2">
    <source>
        <dbReference type="Proteomes" id="UP000245464"/>
    </source>
</evidence>
<evidence type="ECO:0000313" key="1">
    <source>
        <dbReference type="EMBL" id="KAF7566907.1"/>
    </source>
</evidence>
<dbReference type="EMBL" id="NQIK02000008">
    <property type="protein sequence ID" value="KAF7566907.1"/>
    <property type="molecule type" value="Genomic_DNA"/>
</dbReference>
<dbReference type="AlphaFoldDB" id="A0A5M9KZU1"/>
<dbReference type="KEGG" id="ptrr:90957640"/>
<dbReference type="RefSeq" id="XP_065960157.1">
    <property type="nucleotide sequence ID" value="XM_066109235.1"/>
</dbReference>
<organism evidence="1 2">
    <name type="scientific">Pyrenophora tritici-repentis</name>
    <dbReference type="NCBI Taxonomy" id="45151"/>
    <lineage>
        <taxon>Eukaryota</taxon>
        <taxon>Fungi</taxon>
        <taxon>Dikarya</taxon>
        <taxon>Ascomycota</taxon>
        <taxon>Pezizomycotina</taxon>
        <taxon>Dothideomycetes</taxon>
        <taxon>Pleosporomycetidae</taxon>
        <taxon>Pleosporales</taxon>
        <taxon>Pleosporineae</taxon>
        <taxon>Pleosporaceae</taxon>
        <taxon>Pyrenophora</taxon>
    </lineage>
</organism>
<gene>
    <name evidence="1" type="ORF">PtrM4_134980</name>
</gene>
<dbReference type="GeneID" id="90957640"/>
<accession>A0A5M9KZU1</accession>
<comment type="caution">
    <text evidence="1">The sequence shown here is derived from an EMBL/GenBank/DDBJ whole genome shotgun (WGS) entry which is preliminary data.</text>
</comment>